<feature type="domain" description="SMP-30/Gluconolactonase/LRE-like region" evidence="5">
    <location>
        <begin position="56"/>
        <end position="319"/>
    </location>
</feature>
<feature type="binding site" evidence="3">
    <location>
        <position position="156"/>
    </location>
    <ligand>
        <name>substrate</name>
    </ligand>
</feature>
<keyword evidence="4" id="KW-0732">Signal</keyword>
<organism evidence="6 7">
    <name type="scientific">Hymenobacter rigui</name>
    <dbReference type="NCBI Taxonomy" id="334424"/>
    <lineage>
        <taxon>Bacteria</taxon>
        <taxon>Pseudomonadati</taxon>
        <taxon>Bacteroidota</taxon>
        <taxon>Cytophagia</taxon>
        <taxon>Cytophagales</taxon>
        <taxon>Hymenobacteraceae</taxon>
        <taxon>Hymenobacter</taxon>
    </lineage>
</organism>
<name>A0A3R9PYI5_9BACT</name>
<dbReference type="InterPro" id="IPR011042">
    <property type="entry name" value="6-blade_b-propeller_TolB-like"/>
</dbReference>
<dbReference type="Proteomes" id="UP000273500">
    <property type="component" value="Unassembled WGS sequence"/>
</dbReference>
<feature type="binding site" evidence="3">
    <location>
        <position position="266"/>
    </location>
    <ligand>
        <name>a divalent metal cation</name>
        <dbReference type="ChEBI" id="CHEBI:60240"/>
    </ligand>
</feature>
<dbReference type="GO" id="GO:0016787">
    <property type="term" value="F:hydrolase activity"/>
    <property type="evidence" value="ECO:0007669"/>
    <property type="project" value="UniProtKB-KW"/>
</dbReference>
<dbReference type="PRINTS" id="PR01790">
    <property type="entry name" value="SMP30FAMILY"/>
</dbReference>
<dbReference type="RefSeq" id="WP_125419726.1">
    <property type="nucleotide sequence ID" value="NZ_RWIT01000004.1"/>
</dbReference>
<feature type="chain" id="PRO_5018608132" evidence="4">
    <location>
        <begin position="21"/>
        <end position="337"/>
    </location>
</feature>
<evidence type="ECO:0000259" key="5">
    <source>
        <dbReference type="Pfam" id="PF08450"/>
    </source>
</evidence>
<dbReference type="InterPro" id="IPR005511">
    <property type="entry name" value="SMP-30"/>
</dbReference>
<dbReference type="InterPro" id="IPR051262">
    <property type="entry name" value="SMP-30/CGR1_Lactonase"/>
</dbReference>
<evidence type="ECO:0000256" key="3">
    <source>
        <dbReference type="PIRSR" id="PIRSR605511-2"/>
    </source>
</evidence>
<comment type="caution">
    <text evidence="6">The sequence shown here is derived from an EMBL/GenBank/DDBJ whole genome shotgun (WGS) entry which is preliminary data.</text>
</comment>
<keyword evidence="3" id="KW-0862">Zinc</keyword>
<dbReference type="PANTHER" id="PTHR47572:SF4">
    <property type="entry name" value="LACTONASE DRP35"/>
    <property type="match status" value="1"/>
</dbReference>
<comment type="cofactor">
    <cofactor evidence="3">
        <name>Zn(2+)</name>
        <dbReference type="ChEBI" id="CHEBI:29105"/>
    </cofactor>
    <text evidence="3">Binds 1 divalent metal cation per subunit.</text>
</comment>
<evidence type="ECO:0000256" key="4">
    <source>
        <dbReference type="SAM" id="SignalP"/>
    </source>
</evidence>
<dbReference type="Pfam" id="PF08450">
    <property type="entry name" value="SGL"/>
    <property type="match status" value="1"/>
</dbReference>
<dbReference type="PANTHER" id="PTHR47572">
    <property type="entry name" value="LIPOPROTEIN-RELATED"/>
    <property type="match status" value="1"/>
</dbReference>
<dbReference type="Gene3D" id="2.120.10.30">
    <property type="entry name" value="TolB, C-terminal domain"/>
    <property type="match status" value="1"/>
</dbReference>
<dbReference type="GO" id="GO:0046872">
    <property type="term" value="F:metal ion binding"/>
    <property type="evidence" value="ECO:0007669"/>
    <property type="project" value="UniProtKB-KW"/>
</dbReference>
<keyword evidence="1" id="KW-0378">Hydrolase</keyword>
<sequence>MRFSVLTAALLLPLLAPAQAPRFTTIGRVVAQVPAFNQLIAPGTPIEVVASGLSHAEGPLWVPDSTMLLFSDSPTRTIYRWSERNGLSKFLESSGFSGRMPYGKEPGTNGLALDAQGNLLLAEHGDRRVALLPLGQPGGKRTLTDAFAGRRYNSPNDVVAHPSGSIYFSDPPFGLPQQAQSPLREQPGNYVYRRRPDGRVSPEITDLTLPNGLALSADGRQLFVSQSDSLRPVLMAYPVRGNGKLGAGQVFFDMRPLPRRPKEVPDGLKLDRAGNVWASGHGGVVVISPQGQHLGTIDVGEVVSNCAWGDDGRTLYFTAGSLVCRVKTLVQGTTGGR</sequence>
<dbReference type="SUPFAM" id="SSF63829">
    <property type="entry name" value="Calcium-dependent phosphotriesterase"/>
    <property type="match status" value="1"/>
</dbReference>
<feature type="binding site" evidence="3">
    <location>
        <position position="211"/>
    </location>
    <ligand>
        <name>a divalent metal cation</name>
        <dbReference type="ChEBI" id="CHEBI:60240"/>
    </ligand>
</feature>
<evidence type="ECO:0000313" key="7">
    <source>
        <dbReference type="Proteomes" id="UP000273500"/>
    </source>
</evidence>
<keyword evidence="3" id="KW-0479">Metal-binding</keyword>
<dbReference type="OrthoDB" id="241638at2"/>
<feature type="signal peptide" evidence="4">
    <location>
        <begin position="1"/>
        <end position="20"/>
    </location>
</feature>
<evidence type="ECO:0000256" key="2">
    <source>
        <dbReference type="PIRSR" id="PIRSR605511-1"/>
    </source>
</evidence>
<gene>
    <name evidence="6" type="ORF">EI291_10290</name>
</gene>
<dbReference type="AlphaFoldDB" id="A0A3R9PYI5"/>
<proteinExistence type="predicted"/>
<feature type="binding site" evidence="3">
    <location>
        <position position="57"/>
    </location>
    <ligand>
        <name>a divalent metal cation</name>
        <dbReference type="ChEBI" id="CHEBI:60240"/>
    </ligand>
</feature>
<reference evidence="6 7" key="1">
    <citation type="submission" date="2018-12" db="EMBL/GenBank/DDBJ databases">
        <authorList>
            <person name="Feng G."/>
            <person name="Zhu H."/>
        </authorList>
    </citation>
    <scope>NUCLEOTIDE SEQUENCE [LARGE SCALE GENOMIC DNA]</scope>
    <source>
        <strain evidence="6 7">KCTC 12533</strain>
    </source>
</reference>
<accession>A0A3R9PYI5</accession>
<keyword evidence="7" id="KW-1185">Reference proteome</keyword>
<dbReference type="InterPro" id="IPR013658">
    <property type="entry name" value="SGL"/>
</dbReference>
<evidence type="ECO:0000256" key="1">
    <source>
        <dbReference type="ARBA" id="ARBA00022801"/>
    </source>
</evidence>
<evidence type="ECO:0000313" key="6">
    <source>
        <dbReference type="EMBL" id="RSK48939.1"/>
    </source>
</evidence>
<protein>
    <submittedName>
        <fullName evidence="6">SMP-30/gluconolactonase/LRE family protein</fullName>
    </submittedName>
</protein>
<feature type="active site" description="Proton donor/acceptor" evidence="2">
    <location>
        <position position="266"/>
    </location>
</feature>
<dbReference type="EMBL" id="RWIT01000004">
    <property type="protein sequence ID" value="RSK48939.1"/>
    <property type="molecule type" value="Genomic_DNA"/>
</dbReference>